<proteinExistence type="predicted"/>
<comment type="caution">
    <text evidence="1">The sequence shown here is derived from an EMBL/GenBank/DDBJ whole genome shotgun (WGS) entry which is preliminary data.</text>
</comment>
<dbReference type="EMBL" id="JBHSTI010000008">
    <property type="protein sequence ID" value="MFC6238980.1"/>
    <property type="molecule type" value="Genomic_DNA"/>
</dbReference>
<accession>A0ABW1T4F2</accession>
<protein>
    <recommendedName>
        <fullName evidence="3">Thymidylate kinase-like domain-containing protein</fullName>
    </recommendedName>
</protein>
<keyword evidence="2" id="KW-1185">Reference proteome</keyword>
<gene>
    <name evidence="1" type="ORF">ACFQGU_13920</name>
</gene>
<dbReference type="Gene3D" id="3.40.50.300">
    <property type="entry name" value="P-loop containing nucleotide triphosphate hydrolases"/>
    <property type="match status" value="1"/>
</dbReference>
<reference evidence="2" key="1">
    <citation type="journal article" date="2019" name="Int. J. Syst. Evol. Microbiol.">
        <title>The Global Catalogue of Microorganisms (GCM) 10K type strain sequencing project: providing services to taxonomists for standard genome sequencing and annotation.</title>
        <authorList>
            <consortium name="The Broad Institute Genomics Platform"/>
            <consortium name="The Broad Institute Genome Sequencing Center for Infectious Disease"/>
            <person name="Wu L."/>
            <person name="Ma J."/>
        </authorList>
    </citation>
    <scope>NUCLEOTIDE SEQUENCE [LARGE SCALE GENOMIC DNA]</scope>
    <source>
        <strain evidence="2">CGMCC 4.7317</strain>
    </source>
</reference>
<name>A0ABW1T4F2_9ACTN</name>
<sequence>MLTPPSDEAGPVASPDRAADVHPDLVAAFSALDSTGAAWAVLRGALDRPGGDVDVLVREADLPRVLPALVATGFVLRRAPEHLPHRLLVRRSSTDDGWLVLDLLPVVEAAGPRSAVLPVLDDLLARAELGDDGVRRVAAEDRDWLALVRAVHRGTASLTGVPHPGGPLPGAVDALLGAGQAAAGAAAAAAALGGDDSQLRELIARWEPVLKRRPGRAARQARRLRDALSWRSPGSPGVALAVLGPDGAGKTTLVEGLRDAIPLAVSVRYLGVFRVDPHEPAWQRVPGVGLGLKLAKLRWRSTKAAVDQRRGRVVLYDRHVVDALLRPGKPTFRARVSYSLLLHSCPAPDVFVVLDAPGQLMFDRKGEHTPEILEERRQRYLDLRDRYDNVVVVDATNDAETVRREVESLVWRTWSGVR</sequence>
<dbReference type="Proteomes" id="UP001596138">
    <property type="component" value="Unassembled WGS sequence"/>
</dbReference>
<dbReference type="SUPFAM" id="SSF52540">
    <property type="entry name" value="P-loop containing nucleoside triphosphate hydrolases"/>
    <property type="match status" value="1"/>
</dbReference>
<evidence type="ECO:0000313" key="2">
    <source>
        <dbReference type="Proteomes" id="UP001596138"/>
    </source>
</evidence>
<evidence type="ECO:0000313" key="1">
    <source>
        <dbReference type="EMBL" id="MFC6238980.1"/>
    </source>
</evidence>
<dbReference type="RefSeq" id="WP_386767654.1">
    <property type="nucleotide sequence ID" value="NZ_JBHSTI010000008.1"/>
</dbReference>
<organism evidence="1 2">
    <name type="scientific">Longivirga aurantiaca</name>
    <dbReference type="NCBI Taxonomy" id="1837743"/>
    <lineage>
        <taxon>Bacteria</taxon>
        <taxon>Bacillati</taxon>
        <taxon>Actinomycetota</taxon>
        <taxon>Actinomycetes</taxon>
        <taxon>Sporichthyales</taxon>
        <taxon>Sporichthyaceae</taxon>
        <taxon>Longivirga</taxon>
    </lineage>
</organism>
<dbReference type="InterPro" id="IPR027417">
    <property type="entry name" value="P-loop_NTPase"/>
</dbReference>
<evidence type="ECO:0008006" key="3">
    <source>
        <dbReference type="Google" id="ProtNLM"/>
    </source>
</evidence>